<dbReference type="SUPFAM" id="SSF88723">
    <property type="entry name" value="PIN domain-like"/>
    <property type="match status" value="1"/>
</dbReference>
<dbReference type="GO" id="GO:0004527">
    <property type="term" value="F:exonuclease activity"/>
    <property type="evidence" value="ECO:0007669"/>
    <property type="project" value="UniProtKB-KW"/>
</dbReference>
<keyword evidence="1" id="KW-0540">Nuclease</keyword>
<dbReference type="OrthoDB" id="6588at10239"/>
<dbReference type="InterPro" id="IPR036279">
    <property type="entry name" value="5-3_exonuclease_C_sf"/>
</dbReference>
<keyword evidence="1" id="KW-0269">Exonuclease</keyword>
<protein>
    <submittedName>
        <fullName evidence="1">Putative 5'-3' exonuclease</fullName>
    </submittedName>
</protein>
<reference evidence="1 2" key="1">
    <citation type="submission" date="2018-01" db="EMBL/GenBank/DDBJ databases">
        <title>Genome of Pseudomonas phage NV1, a LUZ24-like virus of Pseudomonas tolaasii.</title>
        <authorList>
            <person name="Storey N.H."/>
        </authorList>
    </citation>
    <scope>NUCLEOTIDE SEQUENCE [LARGE SCALE GENOMIC DNA]</scope>
</reference>
<dbReference type="EMBL" id="MG845684">
    <property type="protein sequence ID" value="AUX83667.1"/>
    <property type="molecule type" value="Genomic_DNA"/>
</dbReference>
<sequence>MIAGVDGDVLRYELGNVALAKEQLFDIFVERPWPDIDVYELVDKRMGDIIERVGATSHEVYLTGPGNYRMGIATLRPYKGTRVGLEKPYHWETVSRRLKEHWGAITLNGIEADDWLGIRGTEEGENFTACSRDKDIRQIPECVHYSWPCGENQPELGPFKVEGLGTVSASFKLYGKVKKTKSWKLEGHGQAFFWGQLLCGDSVDNIPGCKGIGPGSIMDLFGGCETDEDYFKVCVYQYHRVYGDSWRDVLTENARLLHLIRDRAWLDIERDGNELNCKPNRLWEIPYDTSNYFF</sequence>
<accession>A0A2L0HPM9</accession>
<gene>
    <name evidence="1" type="ORF">NV1_p38</name>
</gene>
<dbReference type="SUPFAM" id="SSF47807">
    <property type="entry name" value="5' to 3' exonuclease, C-terminal subdomain"/>
    <property type="match status" value="1"/>
</dbReference>
<dbReference type="Gene3D" id="1.10.150.20">
    <property type="entry name" value="5' to 3' exonuclease, C-terminal subdomain"/>
    <property type="match status" value="1"/>
</dbReference>
<organism evidence="1 2">
    <name type="scientific">Pseudomonas phage NV1</name>
    <dbReference type="NCBI Taxonomy" id="2079543"/>
    <lineage>
        <taxon>Viruses</taxon>
        <taxon>Duplodnaviria</taxon>
        <taxon>Heunggongvirae</taxon>
        <taxon>Uroviricota</taxon>
        <taxon>Caudoviricetes</taxon>
        <taxon>Vicosavirus</taxon>
        <taxon>Vicosavirus NV1</taxon>
    </lineage>
</organism>
<dbReference type="Proteomes" id="UP000240328">
    <property type="component" value="Segment"/>
</dbReference>
<keyword evidence="2" id="KW-1185">Reference proteome</keyword>
<dbReference type="InterPro" id="IPR029060">
    <property type="entry name" value="PIN-like_dom_sf"/>
</dbReference>
<keyword evidence="1" id="KW-0378">Hydrolase</keyword>
<evidence type="ECO:0000313" key="1">
    <source>
        <dbReference type="EMBL" id="AUX83667.1"/>
    </source>
</evidence>
<proteinExistence type="predicted"/>
<name>A0A2L0HPM9_9CAUD</name>
<evidence type="ECO:0000313" key="2">
    <source>
        <dbReference type="Proteomes" id="UP000240328"/>
    </source>
</evidence>